<accession>A0A1M6J9Z1</accession>
<name>A0A1M6J9Z1_9FIRM</name>
<protein>
    <submittedName>
        <fullName evidence="1">3-methyladenine DNA glycosylase AlkD</fullName>
    </submittedName>
</protein>
<dbReference type="Proteomes" id="UP000184052">
    <property type="component" value="Unassembled WGS sequence"/>
</dbReference>
<dbReference type="AlphaFoldDB" id="A0A1M6J9Z1"/>
<dbReference type="InterPro" id="IPR014825">
    <property type="entry name" value="DNA_alkylation"/>
</dbReference>
<gene>
    <name evidence="1" type="ORF">SAMN02745751_02565</name>
</gene>
<dbReference type="STRING" id="1121476.SAMN02745751_02565"/>
<dbReference type="Gene3D" id="1.25.10.90">
    <property type="match status" value="1"/>
</dbReference>
<dbReference type="PANTHER" id="PTHR34070:SF1">
    <property type="entry name" value="DNA ALKYLATION REPAIR PROTEIN"/>
    <property type="match status" value="1"/>
</dbReference>
<dbReference type="PANTHER" id="PTHR34070">
    <property type="entry name" value="ARMADILLO-TYPE FOLD"/>
    <property type="match status" value="1"/>
</dbReference>
<reference evidence="1 2" key="1">
    <citation type="submission" date="2016-11" db="EMBL/GenBank/DDBJ databases">
        <authorList>
            <person name="Jaros S."/>
            <person name="Januszkiewicz K."/>
            <person name="Wedrychowicz H."/>
        </authorList>
    </citation>
    <scope>NUCLEOTIDE SEQUENCE [LARGE SCALE GENOMIC DNA]</scope>
    <source>
        <strain evidence="1 2">DSM 17477</strain>
    </source>
</reference>
<evidence type="ECO:0000313" key="1">
    <source>
        <dbReference type="EMBL" id="SHJ43503.1"/>
    </source>
</evidence>
<keyword evidence="2" id="KW-1185">Reference proteome</keyword>
<dbReference type="Pfam" id="PF08713">
    <property type="entry name" value="DNA_alkylation"/>
    <property type="match status" value="1"/>
</dbReference>
<dbReference type="SUPFAM" id="SSF48371">
    <property type="entry name" value="ARM repeat"/>
    <property type="match status" value="1"/>
</dbReference>
<dbReference type="CDD" id="cd06561">
    <property type="entry name" value="AlkD_like"/>
    <property type="match status" value="1"/>
</dbReference>
<dbReference type="EMBL" id="FQZL01000020">
    <property type="protein sequence ID" value="SHJ43503.1"/>
    <property type="molecule type" value="Genomic_DNA"/>
</dbReference>
<sequence length="237" mass="28485">MNKVAEIRKELEKYIDDEKAEFLPRFFKTGEGEYGEGDKFIGVTVPNQKKVVQKFYKEATLDDAVELLHSEIHEHRLTALLLLVKKFERSKDEDHKEKIYSLYIENTDCVNNWDLVDSSAHKIMGPYLEERDKGILYEFAEMDNLWKQRIAIITTYHFIKNREYDDALKISEMLLNHEHDLIHKAVGWMLREIGNRDYQVEYDFLERFYNEMPRTMLRYSIEKFNENIRKKFLKGEI</sequence>
<dbReference type="OrthoDB" id="9775346at2"/>
<dbReference type="RefSeq" id="WP_073049975.1">
    <property type="nucleotide sequence ID" value="NZ_FQZL01000020.1"/>
</dbReference>
<proteinExistence type="predicted"/>
<organism evidence="1 2">
    <name type="scientific">Dethiosulfatibacter aminovorans DSM 17477</name>
    <dbReference type="NCBI Taxonomy" id="1121476"/>
    <lineage>
        <taxon>Bacteria</taxon>
        <taxon>Bacillati</taxon>
        <taxon>Bacillota</taxon>
        <taxon>Tissierellia</taxon>
        <taxon>Dethiosulfatibacter</taxon>
    </lineage>
</organism>
<evidence type="ECO:0000313" key="2">
    <source>
        <dbReference type="Proteomes" id="UP000184052"/>
    </source>
</evidence>
<dbReference type="InterPro" id="IPR016024">
    <property type="entry name" value="ARM-type_fold"/>
</dbReference>